<dbReference type="AlphaFoldDB" id="A0A2B4SQT5"/>
<dbReference type="EMBL" id="LSMT01000038">
    <property type="protein sequence ID" value="PFX31240.1"/>
    <property type="molecule type" value="Genomic_DNA"/>
</dbReference>
<dbReference type="Proteomes" id="UP000225706">
    <property type="component" value="Unassembled WGS sequence"/>
</dbReference>
<evidence type="ECO:0000313" key="2">
    <source>
        <dbReference type="EMBL" id="PFX31240.1"/>
    </source>
</evidence>
<gene>
    <name evidence="2" type="ORF">AWC38_SpisGene3935</name>
</gene>
<accession>A0A2B4SQT5</accession>
<feature type="transmembrane region" description="Helical" evidence="1">
    <location>
        <begin position="227"/>
        <end position="247"/>
    </location>
</feature>
<keyword evidence="1" id="KW-0812">Transmembrane</keyword>
<evidence type="ECO:0000313" key="3">
    <source>
        <dbReference type="Proteomes" id="UP000225706"/>
    </source>
</evidence>
<proteinExistence type="predicted"/>
<keyword evidence="3" id="KW-1185">Reference proteome</keyword>
<name>A0A2B4SQT5_STYPI</name>
<keyword evidence="1" id="KW-1133">Transmembrane helix</keyword>
<comment type="caution">
    <text evidence="2">The sequence shown here is derived from an EMBL/GenBank/DDBJ whole genome shotgun (WGS) entry which is preliminary data.</text>
</comment>
<organism evidence="2 3">
    <name type="scientific">Stylophora pistillata</name>
    <name type="common">Smooth cauliflower coral</name>
    <dbReference type="NCBI Taxonomy" id="50429"/>
    <lineage>
        <taxon>Eukaryota</taxon>
        <taxon>Metazoa</taxon>
        <taxon>Cnidaria</taxon>
        <taxon>Anthozoa</taxon>
        <taxon>Hexacorallia</taxon>
        <taxon>Scleractinia</taxon>
        <taxon>Astrocoeniina</taxon>
        <taxon>Pocilloporidae</taxon>
        <taxon>Stylophora</taxon>
    </lineage>
</organism>
<reference evidence="3" key="1">
    <citation type="journal article" date="2017" name="bioRxiv">
        <title>Comparative analysis of the genomes of Stylophora pistillata and Acropora digitifera provides evidence for extensive differences between species of corals.</title>
        <authorList>
            <person name="Voolstra C.R."/>
            <person name="Li Y."/>
            <person name="Liew Y.J."/>
            <person name="Baumgarten S."/>
            <person name="Zoccola D."/>
            <person name="Flot J.-F."/>
            <person name="Tambutte S."/>
            <person name="Allemand D."/>
            <person name="Aranda M."/>
        </authorList>
    </citation>
    <scope>NUCLEOTIDE SEQUENCE [LARGE SCALE GENOMIC DNA]</scope>
</reference>
<evidence type="ECO:0000256" key="1">
    <source>
        <dbReference type="SAM" id="Phobius"/>
    </source>
</evidence>
<keyword evidence="1" id="KW-0472">Membrane</keyword>
<protein>
    <submittedName>
        <fullName evidence="2">Uncharacterized protein</fullName>
    </submittedName>
</protein>
<sequence>MLRERFFLLTGLGQALNEDGSITFQNETVCTTTEQNVLKIDCKISLPNNTVAVDGVEFWLFGQDSKKEVTGRLARGLLNSSGLEQFAVDPQVVGNFSLQKATISLTVKLSKLTTGQFQAKTSFGIHLSETTLTSHPVVMKKVIVVVSAQEKYPNATDKIIRHRHDKLFVIKYSNTCTAGLTPTPTPTPTSTSTSPSISEAVNVTVSCQLTHPPSKQKDIVAKGTTLLVVYIAGPIVVVMIVVLLWYLKRKKERSYALAVDMRYSGLLPSLIKLENNTVHTGLDTNGSPLATD</sequence>